<evidence type="ECO:0000313" key="3">
    <source>
        <dbReference type="Ensembl" id="ENSPANP00000049895.1"/>
    </source>
</evidence>
<name>A0A8I5NJP3_PAPAN</name>
<reference evidence="3 4" key="1">
    <citation type="submission" date="2012-03" db="EMBL/GenBank/DDBJ databases">
        <title>Whole Genome Assembly of Papio anubis.</title>
        <authorList>
            <person name="Liu Y.L."/>
            <person name="Abraham K.A."/>
            <person name="Akbar H.A."/>
            <person name="Ali S.A."/>
            <person name="Anosike U.A."/>
            <person name="Aqrawi P.A."/>
            <person name="Arias F.A."/>
            <person name="Attaway T.A."/>
            <person name="Awwad R.A."/>
            <person name="Babu C.B."/>
            <person name="Bandaranaike D.B."/>
            <person name="Battles P.B."/>
            <person name="Bell A.B."/>
            <person name="Beltran B.B."/>
            <person name="Berhane-Mersha D.B."/>
            <person name="Bess C.B."/>
            <person name="Bickham C.B."/>
            <person name="Bolden T.B."/>
            <person name="Carter K.C."/>
            <person name="Chau D.C."/>
            <person name="Chavez A.C."/>
            <person name="Clerc-Blankenburg K.C."/>
            <person name="Coyle M.C."/>
            <person name="Dao M.D."/>
            <person name="Davila M.L.D."/>
            <person name="Davy-Carroll L.D."/>
            <person name="Denson S.D."/>
            <person name="Dinh H.D."/>
            <person name="Fernandez S.F."/>
            <person name="Fernando P.F."/>
            <person name="Forbes L.F."/>
            <person name="Francis C.F."/>
            <person name="Francisco L.F."/>
            <person name="Fu Q.F."/>
            <person name="Garcia-Iii R.G."/>
            <person name="Garrett T.G."/>
            <person name="Gross S.G."/>
            <person name="Gubbala S.G."/>
            <person name="Hirani K.H."/>
            <person name="Hogues M.H."/>
            <person name="Hollins B.H."/>
            <person name="Jackson L.J."/>
            <person name="Javaid M.J."/>
            <person name="Jhangiani S.J."/>
            <person name="Johnson A.J."/>
            <person name="Johnson B.J."/>
            <person name="Jones J.J."/>
            <person name="Joshi V.J."/>
            <person name="Kalu J.K."/>
            <person name="Khan N.K."/>
            <person name="Korchina V.K."/>
            <person name="Kovar C.K."/>
            <person name="Lago L.L."/>
            <person name="Lara F.L."/>
            <person name="Le T.-K.L."/>
            <person name="Lee S.L."/>
            <person name="Legall-Iii F.L."/>
            <person name="Lemon S.L."/>
            <person name="Liu J.L."/>
            <person name="Liu Y.-S.L."/>
            <person name="Liyanage D.L."/>
            <person name="Lopez J.L."/>
            <person name="Lorensuhewa L.L."/>
            <person name="Mata R.M."/>
            <person name="Mathew T.M."/>
            <person name="Mercado C.M."/>
            <person name="Mercado I.M."/>
            <person name="Morales K.M."/>
            <person name="Morgan M.M."/>
            <person name="Munidasa M.M."/>
            <person name="Ngo D.N."/>
            <person name="Nguyen L.N."/>
            <person name="Nguyen T.N."/>
            <person name="Nguyen N.N."/>
            <person name="Obregon M.O."/>
            <person name="Okwuonu G.O."/>
            <person name="Ongeri F.O."/>
            <person name="Onwere C.O."/>
            <person name="Osifeso I.O."/>
            <person name="Parra A.P."/>
            <person name="Patil S.P."/>
            <person name="Perez A.P."/>
            <person name="Perez Y.P."/>
            <person name="Pham C.P."/>
            <person name="Pu L.-L.P."/>
            <person name="Puazo M.P."/>
            <person name="Quiroz J.Q."/>
            <person name="Rouhana J.R."/>
            <person name="Ruiz M.R."/>
            <person name="Ruiz S.-J.R."/>
            <person name="Saada N.S."/>
            <person name="Santibanez J.S."/>
            <person name="Scheel M.S."/>
            <person name="Schneider B.S."/>
            <person name="Simmons D.S."/>
            <person name="Sisson I.S."/>
            <person name="Tang L.-Y.T."/>
            <person name="Thornton R.T."/>
            <person name="Tisius J.T."/>
            <person name="Toledanes G.T."/>
            <person name="Trejos Z.T."/>
            <person name="Usmani K.U."/>
            <person name="Varghese R.V."/>
            <person name="Vattathil S.V."/>
            <person name="Vee V.V."/>
            <person name="Walker D.W."/>
            <person name="Weissenberger G.W."/>
            <person name="White C.W."/>
            <person name="Williams A.W."/>
            <person name="Woodworth J.W."/>
            <person name="Wright R.W."/>
            <person name="Zhu Y.Z."/>
            <person name="Han Y.H."/>
            <person name="Newsham I.N."/>
            <person name="Nazareth L.N."/>
            <person name="Worley K.W."/>
            <person name="Muzny D.M."/>
            <person name="Rogers J.R."/>
            <person name="Gibbs R.G."/>
        </authorList>
    </citation>
    <scope>NUCLEOTIDE SEQUENCE [LARGE SCALE GENOMIC DNA]</scope>
</reference>
<dbReference type="PANTHER" id="PTHR46254">
    <property type="entry name" value="PROTEIN GVQW1-RELATED"/>
    <property type="match status" value="1"/>
</dbReference>
<feature type="region of interest" description="Disordered" evidence="1">
    <location>
        <begin position="51"/>
        <end position="86"/>
    </location>
</feature>
<dbReference type="Proteomes" id="UP000028761">
    <property type="component" value="Chromosome 4"/>
</dbReference>
<evidence type="ECO:0000256" key="1">
    <source>
        <dbReference type="SAM" id="MobiDB-lite"/>
    </source>
</evidence>
<dbReference type="Ensembl" id="ENSPANT00000074960.1">
    <property type="protein sequence ID" value="ENSPANP00000049895.1"/>
    <property type="gene ID" value="ENSPANG00000038329.1"/>
</dbReference>
<organism evidence="3 4">
    <name type="scientific">Papio anubis</name>
    <name type="common">Olive baboon</name>
    <dbReference type="NCBI Taxonomy" id="9555"/>
    <lineage>
        <taxon>Eukaryota</taxon>
        <taxon>Metazoa</taxon>
        <taxon>Chordata</taxon>
        <taxon>Craniata</taxon>
        <taxon>Vertebrata</taxon>
        <taxon>Euteleostomi</taxon>
        <taxon>Mammalia</taxon>
        <taxon>Eutheria</taxon>
        <taxon>Euarchontoglires</taxon>
        <taxon>Primates</taxon>
        <taxon>Haplorrhini</taxon>
        <taxon>Catarrhini</taxon>
        <taxon>Cercopithecidae</taxon>
        <taxon>Cercopithecinae</taxon>
        <taxon>Papio</taxon>
    </lineage>
</organism>
<keyword evidence="2" id="KW-0472">Membrane</keyword>
<protein>
    <submittedName>
        <fullName evidence="3">Uncharacterized protein</fullName>
    </submittedName>
</protein>
<reference evidence="3" key="3">
    <citation type="submission" date="2025-09" db="UniProtKB">
        <authorList>
            <consortium name="Ensembl"/>
        </authorList>
    </citation>
    <scope>IDENTIFICATION</scope>
</reference>
<accession>A0A8I5NJP3</accession>
<feature type="transmembrane region" description="Helical" evidence="2">
    <location>
        <begin position="115"/>
        <end position="133"/>
    </location>
</feature>
<reference evidence="3" key="2">
    <citation type="submission" date="2025-08" db="UniProtKB">
        <authorList>
            <consortium name="Ensembl"/>
        </authorList>
    </citation>
    <scope>IDENTIFICATION</scope>
</reference>
<dbReference type="PRINTS" id="PR02045">
    <property type="entry name" value="F138DOMAIN"/>
</dbReference>
<dbReference type="GeneTree" id="ENSGT00940000161627"/>
<keyword evidence="4" id="KW-1185">Reference proteome</keyword>
<evidence type="ECO:0000313" key="4">
    <source>
        <dbReference type="Proteomes" id="UP000028761"/>
    </source>
</evidence>
<feature type="transmembrane region" description="Helical" evidence="2">
    <location>
        <begin position="171"/>
        <end position="187"/>
    </location>
</feature>
<evidence type="ECO:0000256" key="2">
    <source>
        <dbReference type="SAM" id="Phobius"/>
    </source>
</evidence>
<proteinExistence type="predicted"/>
<sequence length="374" mass="41234">MGARGHSWSTLSPPICHPLLPALLVRPRCPRLLVKSGETASQRMTCFSSPRHAVADQGQDPAATSTAQGWEPSLTRVHTQGQDPGRKSDLCPFLELAGKPRLTQLQPKKGCNKPAFLVISFYDFLFTFSYYGSSHGYIKIDSLISSTSHPQPRQLSTGCLSCLKSSPPGKPSFYLIWFAFFFFFFFFEPVSHSVSQAGVWWRHLGSLQHLPPRFKRCSCLSLPSSWNYRLTPPCLANFCRHRVSQCWSHNVGQAGLELLASSNLPASASQSAGITGMSHHAQPCYVFLSKLLHHTITPKQCCCVTQPLVQPPVLWTKIASFSTFQTNKATDAPTGHVTSHSAAPGIRARSEPWGCWLCLVALQEGASPAWTVPR</sequence>
<keyword evidence="2" id="KW-1133">Transmembrane helix</keyword>
<keyword evidence="2" id="KW-0812">Transmembrane</keyword>
<dbReference type="AlphaFoldDB" id="A0A8I5NJP3"/>
<dbReference type="PANTHER" id="PTHR46254:SF3">
    <property type="entry name" value="SECRETED PROTEIN"/>
    <property type="match status" value="1"/>
</dbReference>